<dbReference type="EMBL" id="BNAV01000013">
    <property type="protein sequence ID" value="GHF79661.1"/>
    <property type="molecule type" value="Genomic_DNA"/>
</dbReference>
<reference evidence="1" key="1">
    <citation type="journal article" date="2014" name="Int. J. Syst. Evol. Microbiol.">
        <title>Complete genome sequence of Corynebacterium casei LMG S-19264T (=DSM 44701T), isolated from a smear-ripened cheese.</title>
        <authorList>
            <consortium name="US DOE Joint Genome Institute (JGI-PGF)"/>
            <person name="Walter F."/>
            <person name="Albersmeier A."/>
            <person name="Kalinowski J."/>
            <person name="Ruckert C."/>
        </authorList>
    </citation>
    <scope>NUCLEOTIDE SEQUENCE</scope>
    <source>
        <strain evidence="1">CGMCC 4.7679</strain>
    </source>
</reference>
<dbReference type="AlphaFoldDB" id="A0A8H9MF76"/>
<name>A0A8H9MF76_9PSEU</name>
<dbReference type="OrthoDB" id="3630829at2"/>
<dbReference type="Proteomes" id="UP000658656">
    <property type="component" value="Unassembled WGS sequence"/>
</dbReference>
<accession>A0A8H9MF76</accession>
<dbReference type="RefSeq" id="WP_145932580.1">
    <property type="nucleotide sequence ID" value="NZ_BNAV01000013.1"/>
</dbReference>
<organism evidence="1 2">
    <name type="scientific">Amycolatopsis bartoniae</name>
    <dbReference type="NCBI Taxonomy" id="941986"/>
    <lineage>
        <taxon>Bacteria</taxon>
        <taxon>Bacillati</taxon>
        <taxon>Actinomycetota</taxon>
        <taxon>Actinomycetes</taxon>
        <taxon>Pseudonocardiales</taxon>
        <taxon>Pseudonocardiaceae</taxon>
        <taxon>Amycolatopsis</taxon>
    </lineage>
</organism>
<sequence length="144" mass="16264">MEPFLTESELARIGRGDIKDALEWWESGGRLNEGAGGNSWSGLVQVVLAKFRAELEKTLSPDHRLLAGIVIEPGTPFDANRLFRVVLANVTEERVAEAMRLGPFWRTLDRATMSRLMRLKHFLKLAAVLQPRLSDHRDVDRVDS</sequence>
<comment type="caution">
    <text evidence="1">The sequence shown here is derived from an EMBL/GenBank/DDBJ whole genome shotgun (WGS) entry which is preliminary data.</text>
</comment>
<evidence type="ECO:0000313" key="1">
    <source>
        <dbReference type="EMBL" id="GHF79661.1"/>
    </source>
</evidence>
<evidence type="ECO:0000313" key="2">
    <source>
        <dbReference type="Proteomes" id="UP000658656"/>
    </source>
</evidence>
<keyword evidence="2" id="KW-1185">Reference proteome</keyword>
<reference evidence="1" key="2">
    <citation type="submission" date="2020-09" db="EMBL/GenBank/DDBJ databases">
        <authorList>
            <person name="Sun Q."/>
            <person name="Zhou Y."/>
        </authorList>
    </citation>
    <scope>NUCLEOTIDE SEQUENCE</scope>
    <source>
        <strain evidence="1">CGMCC 4.7679</strain>
    </source>
</reference>
<proteinExistence type="predicted"/>
<gene>
    <name evidence="1" type="ORF">GCM10017566_62310</name>
</gene>
<protein>
    <submittedName>
        <fullName evidence="1">Uncharacterized protein</fullName>
    </submittedName>
</protein>